<reference evidence="1 2" key="1">
    <citation type="submission" date="2020-03" db="EMBL/GenBank/DDBJ databases">
        <title>Soil Listeria distribution.</title>
        <authorList>
            <person name="Liao J."/>
            <person name="Wiedmann M."/>
        </authorList>
    </citation>
    <scope>NUCLEOTIDE SEQUENCE [LARGE SCALE GENOMIC DNA]</scope>
    <source>
        <strain evidence="1 2">FSL L7-1515</strain>
    </source>
</reference>
<protein>
    <submittedName>
        <fullName evidence="1">Uncharacterized protein</fullName>
    </submittedName>
</protein>
<evidence type="ECO:0000313" key="1">
    <source>
        <dbReference type="EMBL" id="MBC1508639.1"/>
    </source>
</evidence>
<proteinExistence type="predicted"/>
<organism evidence="1 2">
    <name type="scientific">Listeria immobilis</name>
    <dbReference type="NCBI Taxonomy" id="2713502"/>
    <lineage>
        <taxon>Bacteria</taxon>
        <taxon>Bacillati</taxon>
        <taxon>Bacillota</taxon>
        <taxon>Bacilli</taxon>
        <taxon>Bacillales</taxon>
        <taxon>Listeriaceae</taxon>
        <taxon>Listeria</taxon>
    </lineage>
</organism>
<accession>A0ABR6SSI2</accession>
<comment type="caution">
    <text evidence="1">The sequence shown here is derived from an EMBL/GenBank/DDBJ whole genome shotgun (WGS) entry which is preliminary data.</text>
</comment>
<dbReference type="EMBL" id="JAASUB010000002">
    <property type="protein sequence ID" value="MBC1508639.1"/>
    <property type="molecule type" value="Genomic_DNA"/>
</dbReference>
<keyword evidence="2" id="KW-1185">Reference proteome</keyword>
<gene>
    <name evidence="1" type="ORF">HCJ59_01765</name>
</gene>
<dbReference type="RefSeq" id="WP_185395457.1">
    <property type="nucleotide sequence ID" value="NZ_JAASTU010000008.1"/>
</dbReference>
<dbReference type="Proteomes" id="UP000587800">
    <property type="component" value="Unassembled WGS sequence"/>
</dbReference>
<sequence>MNYFNAWIGMNRNSRLDRLQLLYMGQKDRDRIVNHLENISELLNIGDLKKYSSESLLFDDGYYIRLDEMGENHFLDDFADHILIPDKLGAYGDTIPISNNKKYRKNIDLDKDKFKFLILESTKDLLFLPIQSRGLVRPKTIMRIPTGSSTGNKSVVYDIGAGVTVPTTVCAQFNKDKNCLYVFNNIDFEMMLGTFEQKKTVAQKNLLKFKGKEFKVGTEKYSVEFEKYENIEKAILNSKRTTVRLSKFDETGTDFDINKIQKAVKRLPETNQVSFCNERKVIEVNAENYKTFIGIIHNSIVERLISGEVGVI</sequence>
<name>A0ABR6SSI2_9LIST</name>
<evidence type="ECO:0000313" key="2">
    <source>
        <dbReference type="Proteomes" id="UP000587800"/>
    </source>
</evidence>